<dbReference type="Proteomes" id="UP000070444">
    <property type="component" value="Unassembled WGS sequence"/>
</dbReference>
<keyword evidence="3" id="KW-1185">Reference proteome</keyword>
<name>A0A137P2B5_CONC2</name>
<organism evidence="2 3">
    <name type="scientific">Conidiobolus coronatus (strain ATCC 28846 / CBS 209.66 / NRRL 28638)</name>
    <name type="common">Delacroixia coronata</name>
    <dbReference type="NCBI Taxonomy" id="796925"/>
    <lineage>
        <taxon>Eukaryota</taxon>
        <taxon>Fungi</taxon>
        <taxon>Fungi incertae sedis</taxon>
        <taxon>Zoopagomycota</taxon>
        <taxon>Entomophthoromycotina</taxon>
        <taxon>Entomophthoromycetes</taxon>
        <taxon>Entomophthorales</taxon>
        <taxon>Ancylistaceae</taxon>
        <taxon>Conidiobolus</taxon>
    </lineage>
</organism>
<feature type="region of interest" description="Disordered" evidence="1">
    <location>
        <begin position="149"/>
        <end position="172"/>
    </location>
</feature>
<proteinExistence type="predicted"/>
<dbReference type="InterPro" id="IPR013251">
    <property type="entry name" value="DASH_Spc19"/>
</dbReference>
<dbReference type="AlphaFoldDB" id="A0A137P2B5"/>
<feature type="region of interest" description="Disordered" evidence="1">
    <location>
        <begin position="103"/>
        <end position="129"/>
    </location>
</feature>
<feature type="compositionally biased region" description="Polar residues" evidence="1">
    <location>
        <begin position="149"/>
        <end position="167"/>
    </location>
</feature>
<dbReference type="Pfam" id="PF08287">
    <property type="entry name" value="DASH_Spc19"/>
    <property type="match status" value="1"/>
</dbReference>
<dbReference type="GO" id="GO:0005876">
    <property type="term" value="C:spindle microtubule"/>
    <property type="evidence" value="ECO:0007669"/>
    <property type="project" value="InterPro"/>
</dbReference>
<dbReference type="GO" id="GO:0042729">
    <property type="term" value="C:DASH complex"/>
    <property type="evidence" value="ECO:0007669"/>
    <property type="project" value="InterPro"/>
</dbReference>
<sequence length="201" mass="23400">MSRESINDNTRLCISSLNSINFNLDKAIETLQTSESETERINKLCRVEKTHEIITLNDIELIRNNLSLKYLPLVKQVNQSIKEDQVHFNSIYDKLNLKNPLTSSAKRLLTPSPKKHKPSGSANQMKELSRNLDSDIYKKKLEVRRLMETKNNLTQSRNTHQNESPNQAKLVDSEIDELETQVKKFYDEWLNKQSIIKSMKK</sequence>
<evidence type="ECO:0000313" key="2">
    <source>
        <dbReference type="EMBL" id="KXN69180.1"/>
    </source>
</evidence>
<accession>A0A137P2B5</accession>
<dbReference type="EMBL" id="KQ964544">
    <property type="protein sequence ID" value="KXN69180.1"/>
    <property type="molecule type" value="Genomic_DNA"/>
</dbReference>
<protein>
    <submittedName>
        <fullName evidence="2">Uncharacterized protein</fullName>
    </submittedName>
</protein>
<reference evidence="2 3" key="1">
    <citation type="journal article" date="2015" name="Genome Biol. Evol.">
        <title>Phylogenomic analyses indicate that early fungi evolved digesting cell walls of algal ancestors of land plants.</title>
        <authorList>
            <person name="Chang Y."/>
            <person name="Wang S."/>
            <person name="Sekimoto S."/>
            <person name="Aerts A.L."/>
            <person name="Choi C."/>
            <person name="Clum A."/>
            <person name="LaButti K.M."/>
            <person name="Lindquist E.A."/>
            <person name="Yee Ngan C."/>
            <person name="Ohm R.A."/>
            <person name="Salamov A.A."/>
            <person name="Grigoriev I.V."/>
            <person name="Spatafora J.W."/>
            <person name="Berbee M.L."/>
        </authorList>
    </citation>
    <scope>NUCLEOTIDE SEQUENCE [LARGE SCALE GENOMIC DNA]</scope>
    <source>
        <strain evidence="2 3">NRRL 28638</strain>
    </source>
</reference>
<gene>
    <name evidence="2" type="ORF">CONCODRAFT_18490</name>
</gene>
<dbReference type="GO" id="GO:0008608">
    <property type="term" value="P:attachment of spindle microtubules to kinetochore"/>
    <property type="evidence" value="ECO:0007669"/>
    <property type="project" value="InterPro"/>
</dbReference>
<evidence type="ECO:0000256" key="1">
    <source>
        <dbReference type="SAM" id="MobiDB-lite"/>
    </source>
</evidence>
<evidence type="ECO:0000313" key="3">
    <source>
        <dbReference type="Proteomes" id="UP000070444"/>
    </source>
</evidence>